<comment type="caution">
    <text evidence="1">The sequence shown here is derived from an EMBL/GenBank/DDBJ whole genome shotgun (WGS) entry which is preliminary data.</text>
</comment>
<dbReference type="Proteomes" id="UP000054770">
    <property type="component" value="Unassembled WGS sequence"/>
</dbReference>
<reference evidence="1" key="1">
    <citation type="submission" date="2016-01" db="EMBL/GenBank/DDBJ databases">
        <authorList>
            <person name="Peeters C."/>
        </authorList>
    </citation>
    <scope>NUCLEOTIDE SEQUENCE [LARGE SCALE GENOMIC DNA]</scope>
    <source>
        <strain evidence="1">LMG 22940</strain>
    </source>
</reference>
<organism evidence="1 2">
    <name type="scientific">Caballeronia choica</name>
    <dbReference type="NCBI Taxonomy" id="326476"/>
    <lineage>
        <taxon>Bacteria</taxon>
        <taxon>Pseudomonadati</taxon>
        <taxon>Pseudomonadota</taxon>
        <taxon>Betaproteobacteria</taxon>
        <taxon>Burkholderiales</taxon>
        <taxon>Burkholderiaceae</taxon>
        <taxon>Caballeronia</taxon>
    </lineage>
</organism>
<evidence type="ECO:0000313" key="1">
    <source>
        <dbReference type="EMBL" id="SAL87817.1"/>
    </source>
</evidence>
<dbReference type="AlphaFoldDB" id="A0A158L351"/>
<dbReference type="EMBL" id="FCON02000327">
    <property type="protein sequence ID" value="SAL87817.1"/>
    <property type="molecule type" value="Genomic_DNA"/>
</dbReference>
<protein>
    <submittedName>
        <fullName evidence="1">Uncharacterized protein</fullName>
    </submittedName>
</protein>
<gene>
    <name evidence="1" type="ORF">AWB68_08551</name>
</gene>
<name>A0A158L351_9BURK</name>
<proteinExistence type="predicted"/>
<evidence type="ECO:0000313" key="2">
    <source>
        <dbReference type="Proteomes" id="UP000054770"/>
    </source>
</evidence>
<accession>A0A158L351</accession>
<sequence>MAPFSPDVLPVDMIIFTEHDWPCVGVAVVELVLQLLLDQRTFFLDHENFAQASRELAYALGFERPHDTDLVHADAQFAAAGIVQPKVDQRLTRIAISLAARDDPQAVVRSFDHVVVEPVRANIGERRGPLVFHHPGFLRKRIIGPADVEATLRHREIVGQQDAHTVRIGQHRCAGLDHLLNRFHARPQAAVAAHGKRVDAEVEDILYIRGEKNRQPARNECVVALVRERAALGDVVVSGQRDHATERCRAREVRVLEGVAAAIDTGALGIPDAEHAVIFPARGIELELLRAPDRRYAQFFVDAGFEHDVTLLEVLARLPQCLVISAEWRATIAGDEGGGIVAGLRVARALQERQAHERLDAAHEGTPGFQCILVVKRDGFDGLAGRFCEWGIHVAGTRQWMLSGQRRRRRRPVEAGSAFGPSFRKWHAKLLAKRGQFLRDYGGQRHAVLSRFALDGIATHAGQPRIGAG</sequence>
<keyword evidence="2" id="KW-1185">Reference proteome</keyword>